<name>A0ACB6ZTJ0_THEGA</name>
<reference evidence="1" key="1">
    <citation type="submission" date="2019-10" db="EMBL/GenBank/DDBJ databases">
        <authorList>
            <consortium name="DOE Joint Genome Institute"/>
            <person name="Kuo A."/>
            <person name="Miyauchi S."/>
            <person name="Kiss E."/>
            <person name="Drula E."/>
            <person name="Kohler A."/>
            <person name="Sanchez-Garcia M."/>
            <person name="Andreopoulos B."/>
            <person name="Barry K.W."/>
            <person name="Bonito G."/>
            <person name="Buee M."/>
            <person name="Carver A."/>
            <person name="Chen C."/>
            <person name="Cichocki N."/>
            <person name="Clum A."/>
            <person name="Culley D."/>
            <person name="Crous P.W."/>
            <person name="Fauchery L."/>
            <person name="Girlanda M."/>
            <person name="Hayes R."/>
            <person name="Keri Z."/>
            <person name="Labutti K."/>
            <person name="Lipzen A."/>
            <person name="Lombard V."/>
            <person name="Magnuson J."/>
            <person name="Maillard F."/>
            <person name="Morin E."/>
            <person name="Murat C."/>
            <person name="Nolan M."/>
            <person name="Ohm R."/>
            <person name="Pangilinan J."/>
            <person name="Pereira M."/>
            <person name="Perotto S."/>
            <person name="Peter M."/>
            <person name="Riley R."/>
            <person name="Sitrit Y."/>
            <person name="Stielow B."/>
            <person name="Szollosi G."/>
            <person name="Zifcakova L."/>
            <person name="Stursova M."/>
            <person name="Spatafora J.W."/>
            <person name="Tedersoo L."/>
            <person name="Vaario L.-M."/>
            <person name="Yamada A."/>
            <person name="Yan M."/>
            <person name="Wang P."/>
            <person name="Xu J."/>
            <person name="Bruns T."/>
            <person name="Baldrian P."/>
            <person name="Vilgalys R."/>
            <person name="Henrissat B."/>
            <person name="Grigoriev I.V."/>
            <person name="Hibbett D."/>
            <person name="Nagy L.G."/>
            <person name="Martin F.M."/>
        </authorList>
    </citation>
    <scope>NUCLEOTIDE SEQUENCE</scope>
    <source>
        <strain evidence="1">P2</strain>
    </source>
</reference>
<dbReference type="EMBL" id="MU117965">
    <property type="protein sequence ID" value="KAF9653110.1"/>
    <property type="molecule type" value="Genomic_DNA"/>
</dbReference>
<evidence type="ECO:0000313" key="2">
    <source>
        <dbReference type="Proteomes" id="UP000886501"/>
    </source>
</evidence>
<accession>A0ACB6ZTJ0</accession>
<organism evidence="1 2">
    <name type="scientific">Thelephora ganbajun</name>
    <name type="common">Ganba fungus</name>
    <dbReference type="NCBI Taxonomy" id="370292"/>
    <lineage>
        <taxon>Eukaryota</taxon>
        <taxon>Fungi</taxon>
        <taxon>Dikarya</taxon>
        <taxon>Basidiomycota</taxon>
        <taxon>Agaricomycotina</taxon>
        <taxon>Agaricomycetes</taxon>
        <taxon>Thelephorales</taxon>
        <taxon>Thelephoraceae</taxon>
        <taxon>Thelephora</taxon>
    </lineage>
</organism>
<proteinExistence type="predicted"/>
<evidence type="ECO:0000313" key="1">
    <source>
        <dbReference type="EMBL" id="KAF9653110.1"/>
    </source>
</evidence>
<sequence>MAVDSDEEVEAAHIREDSPQNSRHLKSQRSDDEDDFYVGVEDEGSKFSTSPSDEEVIQESDSRNTQPPLNRPHLRRKTSKGKASQRARRAVIYDDDDEEDDDSVPWRSDMSADEDPPSSPPQMRVTALSGTRTRKGKSRADFEGMDSLRDDRPVAIGTKRPRPSDSEPAIDSKPPSPPTGPDVAVATESKEPAVKKKLPPIKKIKLSSTTSSPVSTSKAVPASAKAEKPKFTVEGAGLPPPPSSLPRKPAATAGNADLDLSNVDVYKQLFSTGNVPPKSGVKEKEERMRELHKTRDEARARRQREAVVSFNLAAQHDKIEAFARRLEARRSPAIWPNTLAAKFKADMQEKIRAEHKAKQQQPQSQQMPPADRKSNWTTI</sequence>
<keyword evidence="2" id="KW-1185">Reference proteome</keyword>
<reference evidence="1" key="2">
    <citation type="journal article" date="2020" name="Nat. Commun.">
        <title>Large-scale genome sequencing of mycorrhizal fungi provides insights into the early evolution of symbiotic traits.</title>
        <authorList>
            <person name="Miyauchi S."/>
            <person name="Kiss E."/>
            <person name="Kuo A."/>
            <person name="Drula E."/>
            <person name="Kohler A."/>
            <person name="Sanchez-Garcia M."/>
            <person name="Morin E."/>
            <person name="Andreopoulos B."/>
            <person name="Barry K.W."/>
            <person name="Bonito G."/>
            <person name="Buee M."/>
            <person name="Carver A."/>
            <person name="Chen C."/>
            <person name="Cichocki N."/>
            <person name="Clum A."/>
            <person name="Culley D."/>
            <person name="Crous P.W."/>
            <person name="Fauchery L."/>
            <person name="Girlanda M."/>
            <person name="Hayes R.D."/>
            <person name="Keri Z."/>
            <person name="LaButti K."/>
            <person name="Lipzen A."/>
            <person name="Lombard V."/>
            <person name="Magnuson J."/>
            <person name="Maillard F."/>
            <person name="Murat C."/>
            <person name="Nolan M."/>
            <person name="Ohm R.A."/>
            <person name="Pangilinan J."/>
            <person name="Pereira M.F."/>
            <person name="Perotto S."/>
            <person name="Peter M."/>
            <person name="Pfister S."/>
            <person name="Riley R."/>
            <person name="Sitrit Y."/>
            <person name="Stielow J.B."/>
            <person name="Szollosi G."/>
            <person name="Zifcakova L."/>
            <person name="Stursova M."/>
            <person name="Spatafora J.W."/>
            <person name="Tedersoo L."/>
            <person name="Vaario L.M."/>
            <person name="Yamada A."/>
            <person name="Yan M."/>
            <person name="Wang P."/>
            <person name="Xu J."/>
            <person name="Bruns T."/>
            <person name="Baldrian P."/>
            <person name="Vilgalys R."/>
            <person name="Dunand C."/>
            <person name="Henrissat B."/>
            <person name="Grigoriev I.V."/>
            <person name="Hibbett D."/>
            <person name="Nagy L.G."/>
            <person name="Martin F.M."/>
        </authorList>
    </citation>
    <scope>NUCLEOTIDE SEQUENCE</scope>
    <source>
        <strain evidence="1">P2</strain>
    </source>
</reference>
<dbReference type="Proteomes" id="UP000886501">
    <property type="component" value="Unassembled WGS sequence"/>
</dbReference>
<comment type="caution">
    <text evidence="1">The sequence shown here is derived from an EMBL/GenBank/DDBJ whole genome shotgun (WGS) entry which is preliminary data.</text>
</comment>
<gene>
    <name evidence="1" type="ORF">BDM02DRAFT_2098831</name>
</gene>
<protein>
    <submittedName>
        <fullName evidence="1">Uncharacterized protein</fullName>
    </submittedName>
</protein>